<dbReference type="AlphaFoldDB" id="A0AAW1WY88"/>
<accession>A0AAW1WY88</accession>
<evidence type="ECO:0000313" key="2">
    <source>
        <dbReference type="Proteomes" id="UP001457282"/>
    </source>
</evidence>
<dbReference type="Proteomes" id="UP001457282">
    <property type="component" value="Unassembled WGS sequence"/>
</dbReference>
<protein>
    <submittedName>
        <fullName evidence="1">Uncharacterized protein</fullName>
    </submittedName>
</protein>
<sequence>MDAFLVRQFVQSLKGSAFTCSKKKVLIIDLADTKQKTTEGANDFITRWRSLNLQCPEKLSEQSAVQMCANNLIPKNATFVGTAEPQTFDALVSKANNVEQQIARQKISQNVQATEKKNDPKKSTVKKGETMATFIKERKSVKYSFDDDDVDSIFEDLIAAKAIKLLESKRPAEVNKTDDFKYCWHHRLVSHTLKNCYVLNDIIQEMINNNEIEVETPSRKTVTENVVEEMITPTVSLPEGAVSVAFEVDNEVTIVQAYPDMPRYRNPNIPTLYELMTAPSFDIWEDSDDAEESGDE</sequence>
<keyword evidence="2" id="KW-1185">Reference proteome</keyword>
<name>A0AAW1WY88_RUBAR</name>
<evidence type="ECO:0000313" key="1">
    <source>
        <dbReference type="EMBL" id="KAK9929104.1"/>
    </source>
</evidence>
<proteinExistence type="predicted"/>
<comment type="caution">
    <text evidence="1">The sequence shown here is derived from an EMBL/GenBank/DDBJ whole genome shotgun (WGS) entry which is preliminary data.</text>
</comment>
<organism evidence="1 2">
    <name type="scientific">Rubus argutus</name>
    <name type="common">Southern blackberry</name>
    <dbReference type="NCBI Taxonomy" id="59490"/>
    <lineage>
        <taxon>Eukaryota</taxon>
        <taxon>Viridiplantae</taxon>
        <taxon>Streptophyta</taxon>
        <taxon>Embryophyta</taxon>
        <taxon>Tracheophyta</taxon>
        <taxon>Spermatophyta</taxon>
        <taxon>Magnoliopsida</taxon>
        <taxon>eudicotyledons</taxon>
        <taxon>Gunneridae</taxon>
        <taxon>Pentapetalae</taxon>
        <taxon>rosids</taxon>
        <taxon>fabids</taxon>
        <taxon>Rosales</taxon>
        <taxon>Rosaceae</taxon>
        <taxon>Rosoideae</taxon>
        <taxon>Rosoideae incertae sedis</taxon>
        <taxon>Rubus</taxon>
    </lineage>
</organism>
<reference evidence="1 2" key="1">
    <citation type="journal article" date="2023" name="G3 (Bethesda)">
        <title>A chromosome-length genome assembly and annotation of blackberry (Rubus argutus, cv. 'Hillquist').</title>
        <authorList>
            <person name="Bruna T."/>
            <person name="Aryal R."/>
            <person name="Dudchenko O."/>
            <person name="Sargent D.J."/>
            <person name="Mead D."/>
            <person name="Buti M."/>
            <person name="Cavallini A."/>
            <person name="Hytonen T."/>
            <person name="Andres J."/>
            <person name="Pham M."/>
            <person name="Weisz D."/>
            <person name="Mascagni F."/>
            <person name="Usai G."/>
            <person name="Natali L."/>
            <person name="Bassil N."/>
            <person name="Fernandez G.E."/>
            <person name="Lomsadze A."/>
            <person name="Armour M."/>
            <person name="Olukolu B."/>
            <person name="Poorten T."/>
            <person name="Britton C."/>
            <person name="Davik J."/>
            <person name="Ashrafi H."/>
            <person name="Aiden E.L."/>
            <person name="Borodovsky M."/>
            <person name="Worthington M."/>
        </authorList>
    </citation>
    <scope>NUCLEOTIDE SEQUENCE [LARGE SCALE GENOMIC DNA]</scope>
    <source>
        <strain evidence="1">PI 553951</strain>
    </source>
</reference>
<gene>
    <name evidence="1" type="ORF">M0R45_026213</name>
</gene>
<dbReference type="EMBL" id="JBEDUW010000005">
    <property type="protein sequence ID" value="KAK9929104.1"/>
    <property type="molecule type" value="Genomic_DNA"/>
</dbReference>